<evidence type="ECO:0000256" key="1">
    <source>
        <dbReference type="ARBA" id="ARBA00002460"/>
    </source>
</evidence>
<dbReference type="NCBIfam" id="NF033619">
    <property type="entry name" value="perm_MlaE_1"/>
    <property type="match status" value="1"/>
</dbReference>
<dbReference type="Proteomes" id="UP000294412">
    <property type="component" value="Chromosome"/>
</dbReference>
<feature type="transmembrane region" description="Helical" evidence="12">
    <location>
        <begin position="148"/>
        <end position="177"/>
    </location>
</feature>
<feature type="transmembrane region" description="Helical" evidence="12">
    <location>
        <begin position="198"/>
        <end position="218"/>
    </location>
</feature>
<keyword evidence="6" id="KW-0813">Transport</keyword>
<evidence type="ECO:0000256" key="7">
    <source>
        <dbReference type="ARBA" id="ARBA00022475"/>
    </source>
</evidence>
<evidence type="ECO:0000256" key="11">
    <source>
        <dbReference type="ARBA" id="ARBA00023136"/>
    </source>
</evidence>
<dbReference type="NCBIfam" id="TIGR00056">
    <property type="entry name" value="MlaE family lipid ABC transporter permease subunit"/>
    <property type="match status" value="1"/>
</dbReference>
<keyword evidence="10 12" id="KW-1133">Transmembrane helix</keyword>
<protein>
    <recommendedName>
        <fullName evidence="5">Intermembrane phospholipid transport system permease protein MlaE</fullName>
    </recommendedName>
</protein>
<evidence type="ECO:0000256" key="10">
    <source>
        <dbReference type="ARBA" id="ARBA00022989"/>
    </source>
</evidence>
<comment type="caution">
    <text evidence="12">Lacks conserved residue(s) required for the propagation of feature annotation.</text>
</comment>
<evidence type="ECO:0000256" key="2">
    <source>
        <dbReference type="ARBA" id="ARBA00004429"/>
    </source>
</evidence>
<evidence type="ECO:0000256" key="3">
    <source>
        <dbReference type="ARBA" id="ARBA00007556"/>
    </source>
</evidence>
<name>A0A451D211_9GAMM</name>
<comment type="function">
    <text evidence="1">Part of the ABC transporter complex MlaFEDB, which is involved in a phospholipid transport pathway that maintains lipid asymmetry in the outer membrane by retrograde trafficking of phospholipids from the outer membrane to the inner membrane. Probably responsible for the translocation of the substrate across the membrane.</text>
</comment>
<dbReference type="GO" id="GO:0005548">
    <property type="term" value="F:phospholipid transporter activity"/>
    <property type="evidence" value="ECO:0007669"/>
    <property type="project" value="TreeGrafter"/>
</dbReference>
<keyword evidence="11 12" id="KW-0472">Membrane</keyword>
<reference evidence="13 14" key="1">
    <citation type="submission" date="2019-02" db="EMBL/GenBank/DDBJ databases">
        <authorList>
            <person name="Manzano-Marin A."/>
            <person name="Manzano-Marin A."/>
        </authorList>
    </citation>
    <scope>NUCLEOTIDE SEQUENCE [LARGE SCALE GENOMIC DNA]</scope>
    <source>
        <strain evidence="13 14">ErCicuneomaculata</strain>
    </source>
</reference>
<keyword evidence="9 12" id="KW-0812">Transmembrane</keyword>
<dbReference type="InterPro" id="IPR053408">
    <property type="entry name" value="MlaE_Permease"/>
</dbReference>
<accession>A0A451D211</accession>
<evidence type="ECO:0000313" key="13">
    <source>
        <dbReference type="EMBL" id="VFP79663.1"/>
    </source>
</evidence>
<evidence type="ECO:0000256" key="5">
    <source>
        <dbReference type="ARBA" id="ARBA00020857"/>
    </source>
</evidence>
<feature type="transmembrane region" description="Helical" evidence="12">
    <location>
        <begin position="238"/>
        <end position="257"/>
    </location>
</feature>
<evidence type="ECO:0000256" key="8">
    <source>
        <dbReference type="ARBA" id="ARBA00022519"/>
    </source>
</evidence>
<evidence type="ECO:0000256" key="4">
    <source>
        <dbReference type="ARBA" id="ARBA00011380"/>
    </source>
</evidence>
<dbReference type="PANTHER" id="PTHR30188:SF4">
    <property type="entry name" value="PROTEIN TRIGALACTOSYLDIACYLGLYCEROL 1, CHLOROPLASTIC"/>
    <property type="match status" value="1"/>
</dbReference>
<dbReference type="PANTHER" id="PTHR30188">
    <property type="entry name" value="ABC TRANSPORTER PERMEASE PROTEIN-RELATED"/>
    <property type="match status" value="1"/>
</dbReference>
<dbReference type="GO" id="GO:0043190">
    <property type="term" value="C:ATP-binding cassette (ABC) transporter complex"/>
    <property type="evidence" value="ECO:0007669"/>
    <property type="project" value="InterPro"/>
</dbReference>
<keyword evidence="8 12" id="KW-0997">Cell inner membrane</keyword>
<evidence type="ECO:0000256" key="9">
    <source>
        <dbReference type="ARBA" id="ARBA00022692"/>
    </source>
</evidence>
<dbReference type="Pfam" id="PF02405">
    <property type="entry name" value="MlaE"/>
    <property type="match status" value="1"/>
</dbReference>
<evidence type="ECO:0000256" key="12">
    <source>
        <dbReference type="RuleBase" id="RU362044"/>
    </source>
</evidence>
<sequence>MCLHVLELLGRKGFNFCASLGRAGCILFHALCSLPRYRSHVQLLLDQLYHIGVLSLLIVVISGLFMGMVISMQGYLVLKTYGAESDLGMIVSLSLLRDLGPVITALLFTGRAGSSVTSEIGLMKVTEQLASMEMMAVDPLQRIIPPRFWAGLVSMPLLTLIFVSVGIIGGALVGVTWKGIDSGFFWTAIHNGVHLQQDIIHCMIKSTVFATTVIWIAVFNGYDAIPTSEGICQATTRTVVHASLAVLSLDLLLTTLMSES</sequence>
<gene>
    <name evidence="13" type="primary">mlaE</name>
    <name evidence="13" type="ORF">ERCICUMA2628_214</name>
</gene>
<dbReference type="EMBL" id="LR217703">
    <property type="protein sequence ID" value="VFP79663.1"/>
    <property type="molecule type" value="Genomic_DNA"/>
</dbReference>
<dbReference type="InterPro" id="IPR030802">
    <property type="entry name" value="Permease_MalE"/>
</dbReference>
<comment type="subunit">
    <text evidence="4">The complex is composed of two ATP-binding proteins (MlaF), two transmembrane proteins (MlaE), two cytoplasmic solute-binding proteins (MlaB) and six periplasmic solute-binding proteins (MlaD).</text>
</comment>
<dbReference type="InterPro" id="IPR003453">
    <property type="entry name" value="ABC_MlaE_roteobac"/>
</dbReference>
<comment type="subcellular location">
    <subcellularLocation>
        <location evidence="2 12">Cell inner membrane</location>
        <topology evidence="2 12">Multi-pass membrane protein</topology>
    </subcellularLocation>
</comment>
<organism evidence="13 14">
    <name type="scientific">Candidatus Erwinia haradaeae</name>
    <dbReference type="NCBI Taxonomy" id="1922217"/>
    <lineage>
        <taxon>Bacteria</taxon>
        <taxon>Pseudomonadati</taxon>
        <taxon>Pseudomonadota</taxon>
        <taxon>Gammaproteobacteria</taxon>
        <taxon>Enterobacterales</taxon>
        <taxon>Erwiniaceae</taxon>
        <taxon>Erwinia</taxon>
    </lineage>
</organism>
<keyword evidence="7" id="KW-1003">Cell membrane</keyword>
<evidence type="ECO:0000313" key="14">
    <source>
        <dbReference type="Proteomes" id="UP000294412"/>
    </source>
</evidence>
<dbReference type="AlphaFoldDB" id="A0A451D211"/>
<dbReference type="RefSeq" id="WP_157993443.1">
    <property type="nucleotide sequence ID" value="NZ_LR217703.1"/>
</dbReference>
<dbReference type="OrthoDB" id="9806241at2"/>
<comment type="similarity">
    <text evidence="3 12">Belongs to the MlaE permease family.</text>
</comment>
<proteinExistence type="inferred from homology"/>
<feature type="transmembrane region" description="Helical" evidence="12">
    <location>
        <begin position="51"/>
        <end position="78"/>
    </location>
</feature>
<evidence type="ECO:0000256" key="6">
    <source>
        <dbReference type="ARBA" id="ARBA00022448"/>
    </source>
</evidence>